<dbReference type="Pfam" id="PF12804">
    <property type="entry name" value="NTP_transf_3"/>
    <property type="match status" value="1"/>
</dbReference>
<accession>A0A1I4SJL3</accession>
<protein>
    <submittedName>
        <fullName evidence="4">Choline kinase</fullName>
    </submittedName>
</protein>
<dbReference type="GO" id="GO:0016301">
    <property type="term" value="F:kinase activity"/>
    <property type="evidence" value="ECO:0007669"/>
    <property type="project" value="UniProtKB-KW"/>
</dbReference>
<dbReference type="AlphaFoldDB" id="A0A1I4SJL3"/>
<dbReference type="Proteomes" id="UP000199611">
    <property type="component" value="Unassembled WGS sequence"/>
</dbReference>
<dbReference type="CDD" id="cd02523">
    <property type="entry name" value="PC_cytidylyltransferase"/>
    <property type="match status" value="1"/>
</dbReference>
<evidence type="ECO:0000313" key="5">
    <source>
        <dbReference type="Proteomes" id="UP000199611"/>
    </source>
</evidence>
<gene>
    <name evidence="4" type="ORF">SAMN05660836_00999</name>
</gene>
<dbReference type="InterPro" id="IPR025877">
    <property type="entry name" value="MobA-like_NTP_Trfase"/>
</dbReference>
<keyword evidence="2" id="KW-0548">Nucleotidyltransferase</keyword>
<dbReference type="PANTHER" id="PTHR43584">
    <property type="entry name" value="NUCLEOTIDYL TRANSFERASE"/>
    <property type="match status" value="1"/>
</dbReference>
<keyword evidence="5" id="KW-1185">Reference proteome</keyword>
<dbReference type="InterPro" id="IPR029044">
    <property type="entry name" value="Nucleotide-diphossugar_trans"/>
</dbReference>
<evidence type="ECO:0000313" key="4">
    <source>
        <dbReference type="EMBL" id="SFM64622.1"/>
    </source>
</evidence>
<evidence type="ECO:0000256" key="2">
    <source>
        <dbReference type="ARBA" id="ARBA00022695"/>
    </source>
</evidence>
<keyword evidence="4" id="KW-0418">Kinase</keyword>
<reference evidence="4 5" key="1">
    <citation type="submission" date="2016-10" db="EMBL/GenBank/DDBJ databases">
        <authorList>
            <person name="de Groot N.N."/>
        </authorList>
    </citation>
    <scope>NUCLEOTIDE SEQUENCE [LARGE SCALE GENOMIC DNA]</scope>
    <source>
        <strain evidence="4 5">DSM 9990</strain>
    </source>
</reference>
<dbReference type="RefSeq" id="WP_093393937.1">
    <property type="nucleotide sequence ID" value="NZ_FOUU01000002.1"/>
</dbReference>
<dbReference type="InterPro" id="IPR050065">
    <property type="entry name" value="GlmU-like"/>
</dbReference>
<keyword evidence="1" id="KW-0808">Transferase</keyword>
<dbReference type="STRING" id="39841.SAMN05660836_00999"/>
<dbReference type="OrthoDB" id="9801810at2"/>
<dbReference type="PANTHER" id="PTHR43584:SF8">
    <property type="entry name" value="N-ACETYLMURAMATE ALPHA-1-PHOSPHATE URIDYLYLTRANSFERASE"/>
    <property type="match status" value="1"/>
</dbReference>
<proteinExistence type="predicted"/>
<dbReference type="Gene3D" id="3.90.550.10">
    <property type="entry name" value="Spore Coat Polysaccharide Biosynthesis Protein SpsA, Chain A"/>
    <property type="match status" value="1"/>
</dbReference>
<sequence length="255" mass="28753">MIADFPDTAVILAAGQGTRLLPYTKDHPKCMLPFDGVPLISLQIRCFLMCGIERIVVVTGYGSEVVEDWLGDSVEYVHNADFQTTSSMYSLWLGLSKVDKGCFILNSDVLFHPEILRRLATDPHSEALAMDFDAHLNEEEMKVKVEGSRVVALSKSLRDGHGENVGLLKFSAYGKQRLQETIGLLLEQGFRKEMVPFAVDRLAAEMYIEAVPVAGLPWIEIDFPEDYERALNEIFPRIRGDIAGFEVDRRWPKYP</sequence>
<name>A0A1I4SJL3_9BACT</name>
<dbReference type="EMBL" id="FOUU01000002">
    <property type="protein sequence ID" value="SFM64622.1"/>
    <property type="molecule type" value="Genomic_DNA"/>
</dbReference>
<dbReference type="GO" id="GO:0016779">
    <property type="term" value="F:nucleotidyltransferase activity"/>
    <property type="evidence" value="ECO:0007669"/>
    <property type="project" value="UniProtKB-KW"/>
</dbReference>
<evidence type="ECO:0000259" key="3">
    <source>
        <dbReference type="Pfam" id="PF12804"/>
    </source>
</evidence>
<feature type="domain" description="MobA-like NTP transferase" evidence="3">
    <location>
        <begin position="9"/>
        <end position="122"/>
    </location>
</feature>
<evidence type="ECO:0000256" key="1">
    <source>
        <dbReference type="ARBA" id="ARBA00022679"/>
    </source>
</evidence>
<organism evidence="4 5">
    <name type="scientific">Thermodesulforhabdus norvegica</name>
    <dbReference type="NCBI Taxonomy" id="39841"/>
    <lineage>
        <taxon>Bacteria</taxon>
        <taxon>Pseudomonadati</taxon>
        <taxon>Thermodesulfobacteriota</taxon>
        <taxon>Syntrophobacteria</taxon>
        <taxon>Syntrophobacterales</taxon>
        <taxon>Thermodesulforhabdaceae</taxon>
        <taxon>Thermodesulforhabdus</taxon>
    </lineage>
</organism>
<dbReference type="SUPFAM" id="SSF53448">
    <property type="entry name" value="Nucleotide-diphospho-sugar transferases"/>
    <property type="match status" value="1"/>
</dbReference>